<accession>A0A0J8RII7</accession>
<evidence type="ECO:0000313" key="4">
    <source>
        <dbReference type="Proteomes" id="UP000054563"/>
    </source>
</evidence>
<evidence type="ECO:0000256" key="1">
    <source>
        <dbReference type="SAM" id="MobiDB-lite"/>
    </source>
</evidence>
<proteinExistence type="predicted"/>
<reference evidence="4" key="1">
    <citation type="journal article" date="2010" name="Genome Res.">
        <title>Population genomic sequencing of Coccidioides fungi reveals recent hybridization and transposon control.</title>
        <authorList>
            <person name="Neafsey D.E."/>
            <person name="Barker B.M."/>
            <person name="Sharpton T.J."/>
            <person name="Stajich J.E."/>
            <person name="Park D.J."/>
            <person name="Whiston E."/>
            <person name="Hung C.-Y."/>
            <person name="McMahan C."/>
            <person name="White J."/>
            <person name="Sykes S."/>
            <person name="Heiman D."/>
            <person name="Young S."/>
            <person name="Zeng Q."/>
            <person name="Abouelleil A."/>
            <person name="Aftuck L."/>
            <person name="Bessette D."/>
            <person name="Brown A."/>
            <person name="FitzGerald M."/>
            <person name="Lui A."/>
            <person name="Macdonald J.P."/>
            <person name="Priest M."/>
            <person name="Orbach M.J."/>
            <person name="Galgiani J.N."/>
            <person name="Kirkland T.N."/>
            <person name="Cole G.T."/>
            <person name="Birren B.W."/>
            <person name="Henn M.R."/>
            <person name="Taylor J.W."/>
            <person name="Rounsley S.D."/>
        </authorList>
    </citation>
    <scope>NUCLEOTIDE SEQUENCE [LARGE SCALE GENOMIC DNA]</scope>
    <source>
        <strain evidence="4">H538.4</strain>
    </source>
</reference>
<dbReference type="STRING" id="396776.A0A0J8RII7"/>
<feature type="domain" description="Myb-like DNA-binding" evidence="2">
    <location>
        <begin position="7"/>
        <end position="54"/>
    </location>
</feature>
<dbReference type="Proteomes" id="UP000054563">
    <property type="component" value="Unassembled WGS sequence"/>
</dbReference>
<dbReference type="VEuPathDB" id="FungiDB:CIHG_02728"/>
<dbReference type="EMBL" id="DS016986">
    <property type="protein sequence ID" value="KMU84945.1"/>
    <property type="molecule type" value="Genomic_DNA"/>
</dbReference>
<protein>
    <recommendedName>
        <fullName evidence="2">Myb-like DNA-binding domain-containing protein</fullName>
    </recommendedName>
</protein>
<dbReference type="InterPro" id="IPR054505">
    <property type="entry name" value="Myb_DNA-bind_8"/>
</dbReference>
<organism evidence="3 4">
    <name type="scientific">Coccidioides immitis H538.4</name>
    <dbReference type="NCBI Taxonomy" id="396776"/>
    <lineage>
        <taxon>Eukaryota</taxon>
        <taxon>Fungi</taxon>
        <taxon>Dikarya</taxon>
        <taxon>Ascomycota</taxon>
        <taxon>Pezizomycotina</taxon>
        <taxon>Eurotiomycetes</taxon>
        <taxon>Eurotiomycetidae</taxon>
        <taxon>Onygenales</taxon>
        <taxon>Onygenaceae</taxon>
        <taxon>Coccidioides</taxon>
    </lineage>
</organism>
<feature type="region of interest" description="Disordered" evidence="1">
    <location>
        <begin position="52"/>
        <end position="180"/>
    </location>
</feature>
<gene>
    <name evidence="3" type="ORF">CIHG_02728</name>
</gene>
<dbReference type="OrthoDB" id="5353914at2759"/>
<evidence type="ECO:0000259" key="2">
    <source>
        <dbReference type="Pfam" id="PF22980"/>
    </source>
</evidence>
<dbReference type="AlphaFoldDB" id="A0A0J8RII7"/>
<name>A0A0J8RII7_COCIT</name>
<sequence length="200" mass="21270">MSRTSSEEQLNFLLSCVKHSNNGKVNFEAVATECEIVTKGAAAKRYERLLKANGINPNGRGPADDEASTPTENTTPKKPRKTAASKAGTPKEKEPKSANATPRKRRGGKAATAASPTKKAKSAGKIKEEDSGDEGEVSETATNVDNDGVKRKPKAGLRTNNDPFLAPAADKGSDEDESLQDFINTAKSAALKREDIETEV</sequence>
<dbReference type="Pfam" id="PF22980">
    <property type="entry name" value="Myb_DNA-bind_8"/>
    <property type="match status" value="1"/>
</dbReference>
<evidence type="ECO:0000313" key="3">
    <source>
        <dbReference type="EMBL" id="KMU84945.1"/>
    </source>
</evidence>